<dbReference type="GO" id="GO:0050515">
    <property type="term" value="F:4-(cytidine 5'-diphospho)-2-C-methyl-D-erythritol kinase activity"/>
    <property type="evidence" value="ECO:0007669"/>
    <property type="project" value="UniProtKB-UniRule"/>
</dbReference>
<keyword evidence="8" id="KW-1185">Reference proteome</keyword>
<dbReference type="OrthoDB" id="9809438at2"/>
<evidence type="ECO:0000313" key="8">
    <source>
        <dbReference type="Proteomes" id="UP000002407"/>
    </source>
</evidence>
<evidence type="ECO:0000256" key="3">
    <source>
        <dbReference type="ARBA" id="ARBA00022777"/>
    </source>
</evidence>
<dbReference type="GO" id="GO:0005524">
    <property type="term" value="F:ATP binding"/>
    <property type="evidence" value="ECO:0007669"/>
    <property type="project" value="UniProtKB-KW"/>
</dbReference>
<reference evidence="8" key="1">
    <citation type="submission" date="2007-07" db="EMBL/GenBank/DDBJ databases">
        <title>Complete genome sequence of Campylobacter hominis ATCC BAA-381, a commensal isolated from the human gastrointestinal tract.</title>
        <authorList>
            <person name="Fouts D.E."/>
            <person name="Mongodin E.F."/>
            <person name="Puiu D."/>
            <person name="Sebastian Y."/>
            <person name="Miller W.G."/>
            <person name="Mandrell R.E."/>
            <person name="Nelson K.E."/>
        </authorList>
    </citation>
    <scope>NUCLEOTIDE SEQUENCE [LARGE SCALE GENOMIC DNA]</scope>
    <source>
        <strain evidence="8">ATCC BAA-381 / LMG 19568 / NCTC 13146 / CH001A</strain>
    </source>
</reference>
<dbReference type="NCBIfam" id="NF003216">
    <property type="entry name" value="PRK04181.1"/>
    <property type="match status" value="1"/>
</dbReference>
<keyword evidence="4" id="KW-0067">ATP-binding</keyword>
<dbReference type="EC" id="2.7.1.148" evidence="5"/>
<evidence type="ECO:0000256" key="2">
    <source>
        <dbReference type="ARBA" id="ARBA00022741"/>
    </source>
</evidence>
<dbReference type="EMBL" id="CP000776">
    <property type="protein sequence ID" value="ABS51447.1"/>
    <property type="molecule type" value="Genomic_DNA"/>
</dbReference>
<dbReference type="STRING" id="360107.CHAB381_1110"/>
<dbReference type="InterPro" id="IPR020568">
    <property type="entry name" value="Ribosomal_Su5_D2-typ_SF"/>
</dbReference>
<gene>
    <name evidence="7" type="ordered locus">CHAB381_1110</name>
</gene>
<protein>
    <recommendedName>
        <fullName evidence="5">4-(cytidine 5'-diphospho)-2-C-methyl-D-erythritol kinase</fullName>
        <ecNumber evidence="5">2.7.1.148</ecNumber>
    </recommendedName>
</protein>
<organism evidence="7 8">
    <name type="scientific">Campylobacter hominis (strain ATCC BAA-381 / DSM 21671 / CCUG 45161 / LMG 19568 / NCTC 13146 / CH001A)</name>
    <dbReference type="NCBI Taxonomy" id="360107"/>
    <lineage>
        <taxon>Bacteria</taxon>
        <taxon>Pseudomonadati</taxon>
        <taxon>Campylobacterota</taxon>
        <taxon>Epsilonproteobacteria</taxon>
        <taxon>Campylobacterales</taxon>
        <taxon>Campylobacteraceae</taxon>
        <taxon>Campylobacter</taxon>
    </lineage>
</organism>
<keyword evidence="2" id="KW-0547">Nucleotide-binding</keyword>
<proteinExistence type="predicted"/>
<dbReference type="KEGG" id="cha:CHAB381_1110"/>
<dbReference type="PANTHER" id="PTHR43527">
    <property type="entry name" value="4-DIPHOSPHOCYTIDYL-2-C-METHYL-D-ERYTHRITOL KINASE, CHLOROPLASTIC"/>
    <property type="match status" value="1"/>
</dbReference>
<dbReference type="RefSeq" id="WP_012108965.1">
    <property type="nucleotide sequence ID" value="NC_009714.1"/>
</dbReference>
<dbReference type="InterPro" id="IPR006204">
    <property type="entry name" value="GHMP_kinase_N_dom"/>
</dbReference>
<dbReference type="SUPFAM" id="SSF55060">
    <property type="entry name" value="GHMP Kinase, C-terminal domain"/>
    <property type="match status" value="1"/>
</dbReference>
<name>A7I2C5_CAMHC</name>
<feature type="domain" description="GHMP kinase N-terminal" evidence="6">
    <location>
        <begin position="59"/>
        <end position="140"/>
    </location>
</feature>
<evidence type="ECO:0000256" key="5">
    <source>
        <dbReference type="NCBIfam" id="TIGR00154"/>
    </source>
</evidence>
<dbReference type="NCBIfam" id="TIGR00154">
    <property type="entry name" value="ispE"/>
    <property type="match status" value="1"/>
</dbReference>
<dbReference type="Pfam" id="PF00288">
    <property type="entry name" value="GHMP_kinases_N"/>
    <property type="match status" value="1"/>
</dbReference>
<dbReference type="InterPro" id="IPR036554">
    <property type="entry name" value="GHMP_kinase_C_sf"/>
</dbReference>
<keyword evidence="1 7" id="KW-0808">Transferase</keyword>
<dbReference type="InterPro" id="IPR004424">
    <property type="entry name" value="IspE"/>
</dbReference>
<evidence type="ECO:0000313" key="7">
    <source>
        <dbReference type="EMBL" id="ABS51447.1"/>
    </source>
</evidence>
<keyword evidence="3 7" id="KW-0418">Kinase</keyword>
<dbReference type="AlphaFoldDB" id="A7I2C5"/>
<dbReference type="PIRSF" id="PIRSF010376">
    <property type="entry name" value="IspE"/>
    <property type="match status" value="1"/>
</dbReference>
<dbReference type="SUPFAM" id="SSF54211">
    <property type="entry name" value="Ribosomal protein S5 domain 2-like"/>
    <property type="match status" value="1"/>
</dbReference>
<dbReference type="Proteomes" id="UP000002407">
    <property type="component" value="Chromosome"/>
</dbReference>
<dbReference type="PANTHER" id="PTHR43527:SF2">
    <property type="entry name" value="4-DIPHOSPHOCYTIDYL-2-C-METHYL-D-ERYTHRITOL KINASE, CHLOROPLASTIC"/>
    <property type="match status" value="1"/>
</dbReference>
<dbReference type="GO" id="GO:0016114">
    <property type="term" value="P:terpenoid biosynthetic process"/>
    <property type="evidence" value="ECO:0007669"/>
    <property type="project" value="UniProtKB-UniRule"/>
</dbReference>
<evidence type="ECO:0000256" key="4">
    <source>
        <dbReference type="ARBA" id="ARBA00022840"/>
    </source>
</evidence>
<dbReference type="Gene3D" id="3.30.230.10">
    <property type="match status" value="1"/>
</dbReference>
<dbReference type="HOGENOM" id="CLU_053057_2_2_7"/>
<dbReference type="InterPro" id="IPR014721">
    <property type="entry name" value="Ribsml_uS5_D2-typ_fold_subgr"/>
</dbReference>
<sequence length="249" mass="27893">MKSFAKINIFLKITGTRGNYHELNSRFVLIKNLFDEISFKSGNFEGFCIKTETEINGENIINKAYNELCKAGFSHELNEFFKNNCVTLKKNIPLGGGLGGGSSNAATFLKMANEELNLKISKRNLMKIGAKIGADVSFFLSDEICANVSGIGEIIMPFDDEIPNFEILQKPVCCDTAKVYKEFRAHFFDTINLKFSARLSRLKSSEILANFKNYMLNDLLVPAQKIYPNLKINNDEFLSGSGSSCFKVK</sequence>
<evidence type="ECO:0000259" key="6">
    <source>
        <dbReference type="Pfam" id="PF00288"/>
    </source>
</evidence>
<evidence type="ECO:0000256" key="1">
    <source>
        <dbReference type="ARBA" id="ARBA00022679"/>
    </source>
</evidence>
<dbReference type="eggNOG" id="COG1947">
    <property type="taxonomic scope" value="Bacteria"/>
</dbReference>
<accession>A7I2C5</accession>